<feature type="region of interest" description="Disordered" evidence="2">
    <location>
        <begin position="1"/>
        <end position="35"/>
    </location>
</feature>
<organism evidence="4 5">
    <name type="scientific">Turnera subulata</name>
    <dbReference type="NCBI Taxonomy" id="218843"/>
    <lineage>
        <taxon>Eukaryota</taxon>
        <taxon>Viridiplantae</taxon>
        <taxon>Streptophyta</taxon>
        <taxon>Embryophyta</taxon>
        <taxon>Tracheophyta</taxon>
        <taxon>Spermatophyta</taxon>
        <taxon>Magnoliopsida</taxon>
        <taxon>eudicotyledons</taxon>
        <taxon>Gunneridae</taxon>
        <taxon>Pentapetalae</taxon>
        <taxon>rosids</taxon>
        <taxon>fabids</taxon>
        <taxon>Malpighiales</taxon>
        <taxon>Passifloraceae</taxon>
        <taxon>Turnera</taxon>
    </lineage>
</organism>
<evidence type="ECO:0000256" key="1">
    <source>
        <dbReference type="PROSITE-ProRule" id="PRU00047"/>
    </source>
</evidence>
<keyword evidence="1" id="KW-0863">Zinc-finger</keyword>
<accession>A0A9Q0FZG6</accession>
<dbReference type="InterPro" id="IPR036875">
    <property type="entry name" value="Znf_CCHC_sf"/>
</dbReference>
<evidence type="ECO:0000256" key="2">
    <source>
        <dbReference type="SAM" id="MobiDB-lite"/>
    </source>
</evidence>
<reference evidence="4" key="2">
    <citation type="journal article" date="2023" name="Plants (Basel)">
        <title>Annotation of the Turnera subulata (Passifloraceae) Draft Genome Reveals the S-Locus Evolved after the Divergence of Turneroideae from Passifloroideae in a Stepwise Manner.</title>
        <authorList>
            <person name="Henning P.M."/>
            <person name="Roalson E.H."/>
            <person name="Mir W."/>
            <person name="McCubbin A.G."/>
            <person name="Shore J.S."/>
        </authorList>
    </citation>
    <scope>NUCLEOTIDE SEQUENCE</scope>
    <source>
        <strain evidence="4">F60SS</strain>
    </source>
</reference>
<feature type="region of interest" description="Disordered" evidence="2">
    <location>
        <begin position="253"/>
        <end position="319"/>
    </location>
</feature>
<dbReference type="PANTHER" id="PTHR31286:SF99">
    <property type="entry name" value="DUF4283 DOMAIN-CONTAINING PROTEIN"/>
    <property type="match status" value="1"/>
</dbReference>
<dbReference type="OrthoDB" id="1096772at2759"/>
<gene>
    <name evidence="4" type="ORF">Tsubulata_009248</name>
</gene>
<dbReference type="GO" id="GO:0008270">
    <property type="term" value="F:zinc ion binding"/>
    <property type="evidence" value="ECO:0007669"/>
    <property type="project" value="UniProtKB-KW"/>
</dbReference>
<name>A0A9Q0FZG6_9ROSI</name>
<dbReference type="InterPro" id="IPR025558">
    <property type="entry name" value="DUF4283"/>
</dbReference>
<feature type="compositionally biased region" description="Polar residues" evidence="2">
    <location>
        <begin position="253"/>
        <end position="263"/>
    </location>
</feature>
<protein>
    <recommendedName>
        <fullName evidence="3">CCHC-type domain-containing protein</fullName>
    </recommendedName>
</protein>
<keyword evidence="1" id="KW-0479">Metal-binding</keyword>
<dbReference type="Pfam" id="PF14111">
    <property type="entry name" value="DUF4283"/>
    <property type="match status" value="1"/>
</dbReference>
<dbReference type="InterPro" id="IPR040256">
    <property type="entry name" value="At4g02000-like"/>
</dbReference>
<proteinExistence type="predicted"/>
<dbReference type="Proteomes" id="UP001141552">
    <property type="component" value="Unassembled WGS sequence"/>
</dbReference>
<dbReference type="SUPFAM" id="SSF57756">
    <property type="entry name" value="Retrovirus zinc finger-like domains"/>
    <property type="match status" value="1"/>
</dbReference>
<dbReference type="EMBL" id="JAKUCV010003046">
    <property type="protein sequence ID" value="KAJ4840413.1"/>
    <property type="molecule type" value="Genomic_DNA"/>
</dbReference>
<feature type="domain" description="CCHC-type" evidence="3">
    <location>
        <begin position="212"/>
        <end position="227"/>
    </location>
</feature>
<dbReference type="AlphaFoldDB" id="A0A9Q0FZG6"/>
<dbReference type="PROSITE" id="PS50158">
    <property type="entry name" value="ZF_CCHC"/>
    <property type="match status" value="1"/>
</dbReference>
<reference evidence="4" key="1">
    <citation type="submission" date="2022-02" db="EMBL/GenBank/DDBJ databases">
        <authorList>
            <person name="Henning P.M."/>
            <person name="McCubbin A.G."/>
            <person name="Shore J.S."/>
        </authorList>
    </citation>
    <scope>NUCLEOTIDE SEQUENCE</scope>
    <source>
        <strain evidence="4">F60SS</strain>
        <tissue evidence="4">Leaves</tissue>
    </source>
</reference>
<sequence length="535" mass="58620">MAAAQPSLGWPLKPPDPTNSGPTNASGGSRPSFKDKLLNWRTGVNPYNARDGFQLAEDDIRVEQKPEGPSFQFSDRFKSHIACPWVCSVIVRVLGRKFSYRVICSKIAYLWKPQGGFQVIDLDNEYFLVRFEKREDYCKALSEGPWVIQGFYLTVQTWVAGFDVGKVPNKAIVWVQIPEMPVEWYRQDILSMISAQIDRWFKVKYEDIPDFCYDCGKIGHIKEHCPEKRGGQPTTPTAFDVVMQEVTRDSGMVSNAGQATGSSAHPVAPLAPNTEGSSKFGPWMKVTRQPRQAYRRGTESRGASDGGVGSSSKNRTGNPFDIGSATALLHEVHRDVLGPSVSGTKVTSTPLVFQSPMDLIPTSGAGKKQAKGEMRSKIAAKGVQSSKQVVDPARVALVDKEVEFPGVRAETIARTFTYPKGTPVHIRPMVAQSSSDTESVENMTLGEIDRTGLNSKRKFVPPLVKLRTDGLILEAGIPKQHRKANAPMEDDKLAPDPSTNTAMAAEPPPHSTLVTAAEPSQEPEAMSIEMGPPPQ</sequence>
<evidence type="ECO:0000259" key="3">
    <source>
        <dbReference type="PROSITE" id="PS50158"/>
    </source>
</evidence>
<feature type="compositionally biased region" description="Polar residues" evidence="2">
    <location>
        <begin position="18"/>
        <end position="29"/>
    </location>
</feature>
<evidence type="ECO:0000313" key="4">
    <source>
        <dbReference type="EMBL" id="KAJ4840413.1"/>
    </source>
</evidence>
<dbReference type="GO" id="GO:0003676">
    <property type="term" value="F:nucleic acid binding"/>
    <property type="evidence" value="ECO:0007669"/>
    <property type="project" value="InterPro"/>
</dbReference>
<feature type="region of interest" description="Disordered" evidence="2">
    <location>
        <begin position="479"/>
        <end position="535"/>
    </location>
</feature>
<evidence type="ECO:0000313" key="5">
    <source>
        <dbReference type="Proteomes" id="UP001141552"/>
    </source>
</evidence>
<keyword evidence="5" id="KW-1185">Reference proteome</keyword>
<keyword evidence="1" id="KW-0862">Zinc</keyword>
<dbReference type="PANTHER" id="PTHR31286">
    <property type="entry name" value="GLYCINE-RICH CELL WALL STRUCTURAL PROTEIN 1.8-LIKE"/>
    <property type="match status" value="1"/>
</dbReference>
<dbReference type="InterPro" id="IPR001878">
    <property type="entry name" value="Znf_CCHC"/>
</dbReference>
<comment type="caution">
    <text evidence="4">The sequence shown here is derived from an EMBL/GenBank/DDBJ whole genome shotgun (WGS) entry which is preliminary data.</text>
</comment>